<gene>
    <name evidence="2" type="ORF">EVB55_049</name>
</gene>
<organism evidence="2 3">
    <name type="scientific">Rhizobium phage RHph_Y68</name>
    <dbReference type="NCBI Taxonomy" id="2509787"/>
    <lineage>
        <taxon>Viruses</taxon>
        <taxon>Duplodnaviria</taxon>
        <taxon>Heunggongvirae</taxon>
        <taxon>Uroviricota</taxon>
        <taxon>Caudoviricetes</taxon>
        <taxon>Pootjesviridae</taxon>
        <taxon>Staniewskivirinae</taxon>
        <taxon>Trinifflemingvirus</taxon>
        <taxon>Trinifflemingvirus Y68</taxon>
    </lineage>
</organism>
<evidence type="ECO:0000256" key="1">
    <source>
        <dbReference type="SAM" id="Phobius"/>
    </source>
</evidence>
<proteinExistence type="predicted"/>
<name>A0A7S5R911_9CAUD</name>
<protein>
    <submittedName>
        <fullName evidence="2">Uncharacterized protein</fullName>
    </submittedName>
</protein>
<feature type="transmembrane region" description="Helical" evidence="1">
    <location>
        <begin position="26"/>
        <end position="49"/>
    </location>
</feature>
<evidence type="ECO:0000313" key="3">
    <source>
        <dbReference type="Proteomes" id="UP000605518"/>
    </source>
</evidence>
<keyword evidence="3" id="KW-1185">Reference proteome</keyword>
<sequence length="57" mass="6277">MNFQEALTNFATAISLPGFYIAKANGYLSVASFNVLMTVSVVVVTVLLWRHMQNVKA</sequence>
<dbReference type="Proteomes" id="UP000605518">
    <property type="component" value="Segment"/>
</dbReference>
<reference evidence="2" key="1">
    <citation type="submission" date="2020-01" db="EMBL/GenBank/DDBJ databases">
        <title>Patterns of diversity and host range of bacteriophage communities associated with bean-nodulatin bacteria.</title>
        <authorList>
            <person name="Vann Cauwenberghe J."/>
            <person name="Santamaria R.I."/>
            <person name="Bustos P."/>
            <person name="Juarez S."/>
            <person name="Gonzalez V."/>
        </authorList>
    </citation>
    <scope>NUCLEOTIDE SEQUENCE</scope>
</reference>
<dbReference type="EMBL" id="MN988486">
    <property type="protein sequence ID" value="QIG67984.1"/>
    <property type="molecule type" value="Genomic_DNA"/>
</dbReference>
<keyword evidence="1" id="KW-1133">Transmembrane helix</keyword>
<evidence type="ECO:0000313" key="2">
    <source>
        <dbReference type="EMBL" id="QIG67984.1"/>
    </source>
</evidence>
<accession>A0A7S5R911</accession>
<keyword evidence="1" id="KW-0472">Membrane</keyword>
<keyword evidence="1" id="KW-0812">Transmembrane</keyword>